<dbReference type="GO" id="GO:0052689">
    <property type="term" value="F:carboxylic ester hydrolase activity"/>
    <property type="evidence" value="ECO:0007669"/>
    <property type="project" value="UniProtKB-KW"/>
</dbReference>
<sequence length="619" mass="71647">MGCEASYQKYNENVDIIRKTKYGKFSGKYYTTSDGFVSNIFLGIPYAEPPIGEYRFKKPCEVKCWNNIYKAHNFKDRCIQNDTILETIQNYGSKKSEDCLYLNIFTPNFEASKNQLKKNTFYPVFFFIHSGEYTSGSSNEFEYKNIVDSLIRYNIIIVTMNYRLGFLGHFYTGDETCQSNLALWDLHAALKWVKSNIGAFGGNKDNITVGGNSSGAVYADILSLSPITRNLFQRTIVIDGAATISWALSNSNSLIELCRNKALELGYIREGKSINDSWTKKDNENMIKYLRTLPSEKFVISRSKTVNYIWDHSTKIGPVIDGEFLPQSIKQLRAESEPKPVILGYTQHEELLLGLLAGVYNIETLVDNVTKSFKKYCAMRGTIFTYDQTKSIIFGNITDEIKNNKKLYKDCVLKSLRDFTMVSYIIEYCIQRLEASCFYDETSNDGTFSRDKEDQNTSPVYIYRFDNFNSNKSIINRNSSYIQISNINEIDYLIKCNKNIFSTKSINDKIIRYMFIRWIINFIKYGNPNDDNTTLYYNIYWKPATITSTEMCLRYLKISIYPKMESKICDEKFFKKAMIFNLLRNINVTYNDENSIKTLVSDYDGDTIEFKTLDKTLSI</sequence>
<dbReference type="InterPro" id="IPR002018">
    <property type="entry name" value="CarbesteraseB"/>
</dbReference>
<accession>A0A090KUT4</accession>
<evidence type="ECO:0000313" key="9">
    <source>
        <dbReference type="WormBase" id="SRAE_0000029400"/>
    </source>
</evidence>
<dbReference type="RefSeq" id="XP_024500375.1">
    <property type="nucleotide sequence ID" value="XM_024646166.1"/>
</dbReference>
<dbReference type="EMBL" id="LN609406">
    <property type="protein sequence ID" value="CEF61166.1"/>
    <property type="molecule type" value="Genomic_DNA"/>
</dbReference>
<evidence type="ECO:0000313" key="6">
    <source>
        <dbReference type="EMBL" id="CEF61166.1"/>
    </source>
</evidence>
<reference evidence="8" key="3">
    <citation type="submission" date="2020-12" db="UniProtKB">
        <authorList>
            <consortium name="WormBaseParasite"/>
        </authorList>
    </citation>
    <scope>IDENTIFICATION</scope>
</reference>
<dbReference type="PROSITE" id="PS00122">
    <property type="entry name" value="CARBOXYLESTERASE_B_1"/>
    <property type="match status" value="1"/>
</dbReference>
<dbReference type="InterPro" id="IPR029058">
    <property type="entry name" value="AB_hydrolase_fold"/>
</dbReference>
<dbReference type="Proteomes" id="UP000035682">
    <property type="component" value="Unplaced"/>
</dbReference>
<dbReference type="EC" id="3.1.1.-" evidence="4"/>
<reference evidence="7" key="1">
    <citation type="submission" date="2014-09" db="EMBL/GenBank/DDBJ databases">
        <authorList>
            <person name="Martin A.A."/>
        </authorList>
    </citation>
    <scope>NUCLEOTIDE SEQUENCE</scope>
    <source>
        <strain evidence="7">ED321</strain>
    </source>
</reference>
<dbReference type="OMA" id="ITSTEMC"/>
<keyword evidence="2" id="KW-0719">Serine esterase</keyword>
<dbReference type="InterPro" id="IPR019819">
    <property type="entry name" value="Carboxylesterase_B_CS"/>
</dbReference>
<dbReference type="PANTHER" id="PTHR44590:SF3">
    <property type="entry name" value="CARBOXYLESTERASE TYPE B DOMAIN-CONTAINING PROTEIN"/>
    <property type="match status" value="1"/>
</dbReference>
<gene>
    <name evidence="6 8 9" type="ORF">SRAE_0000029400</name>
</gene>
<dbReference type="WBParaSite" id="SRAE_0000029400.1">
    <property type="protein sequence ID" value="SRAE_0000029400.1"/>
    <property type="gene ID" value="WBGene00256036"/>
</dbReference>
<dbReference type="CTD" id="36373534"/>
<keyword evidence="7" id="KW-1185">Reference proteome</keyword>
<evidence type="ECO:0000256" key="4">
    <source>
        <dbReference type="RuleBase" id="RU361235"/>
    </source>
</evidence>
<evidence type="ECO:0000313" key="7">
    <source>
        <dbReference type="Proteomes" id="UP000035682"/>
    </source>
</evidence>
<evidence type="ECO:0000313" key="8">
    <source>
        <dbReference type="WBParaSite" id="SRAE_0000029400.1"/>
    </source>
</evidence>
<dbReference type="WormBase" id="SRAE_0000029400">
    <property type="protein sequence ID" value="SRP12223"/>
    <property type="gene ID" value="WBGene00256036"/>
</dbReference>
<organism evidence="6">
    <name type="scientific">Strongyloides ratti</name>
    <name type="common">Parasitic roundworm</name>
    <dbReference type="NCBI Taxonomy" id="34506"/>
    <lineage>
        <taxon>Eukaryota</taxon>
        <taxon>Metazoa</taxon>
        <taxon>Ecdysozoa</taxon>
        <taxon>Nematoda</taxon>
        <taxon>Chromadorea</taxon>
        <taxon>Rhabditida</taxon>
        <taxon>Tylenchina</taxon>
        <taxon>Panagrolaimomorpha</taxon>
        <taxon>Strongyloidoidea</taxon>
        <taxon>Strongyloididae</taxon>
        <taxon>Strongyloides</taxon>
    </lineage>
</organism>
<proteinExistence type="inferred from homology"/>
<dbReference type="ESTHER" id="strrb-a0a090kut4">
    <property type="family name" value="Carb_B_Nematoda"/>
</dbReference>
<reference evidence="6" key="2">
    <citation type="submission" date="2014-09" db="EMBL/GenBank/DDBJ databases">
        <authorList>
            <person name="Aslett A.Martin."/>
        </authorList>
    </citation>
    <scope>NUCLEOTIDE SEQUENCE</scope>
    <source>
        <strain evidence="6">ED321 Heterogonic</strain>
    </source>
</reference>
<evidence type="ECO:0000256" key="2">
    <source>
        <dbReference type="ARBA" id="ARBA00022487"/>
    </source>
</evidence>
<evidence type="ECO:0000256" key="1">
    <source>
        <dbReference type="ARBA" id="ARBA00005964"/>
    </source>
</evidence>
<dbReference type="PROSITE" id="PS00941">
    <property type="entry name" value="CARBOXYLESTERASE_B_2"/>
    <property type="match status" value="1"/>
</dbReference>
<dbReference type="GeneID" id="36373534"/>
<comment type="similarity">
    <text evidence="1 4">Belongs to the type-B carboxylesterase/lipase family.</text>
</comment>
<dbReference type="Gene3D" id="3.40.50.1820">
    <property type="entry name" value="alpha/beta hydrolase"/>
    <property type="match status" value="1"/>
</dbReference>
<dbReference type="PANTHER" id="PTHR44590">
    <property type="entry name" value="CARBOXYLIC ESTER HYDROLASE-RELATED"/>
    <property type="match status" value="1"/>
</dbReference>
<dbReference type="Pfam" id="PF00135">
    <property type="entry name" value="COesterase"/>
    <property type="match status" value="1"/>
</dbReference>
<dbReference type="InterPro" id="IPR019826">
    <property type="entry name" value="Carboxylesterase_B_AS"/>
</dbReference>
<feature type="domain" description="Carboxylesterase type B" evidence="5">
    <location>
        <begin position="17"/>
        <end position="566"/>
    </location>
</feature>
<protein>
    <recommendedName>
        <fullName evidence="4">Carboxylic ester hydrolase</fullName>
        <ecNumber evidence="4">3.1.1.-</ecNumber>
    </recommendedName>
</protein>
<name>A0A090KUT4_STRRB</name>
<dbReference type="AlphaFoldDB" id="A0A090KUT4"/>
<dbReference type="OrthoDB" id="3200163at2759"/>
<dbReference type="SUPFAM" id="SSF53474">
    <property type="entry name" value="alpha/beta-Hydrolases"/>
    <property type="match status" value="1"/>
</dbReference>
<evidence type="ECO:0000259" key="5">
    <source>
        <dbReference type="Pfam" id="PF00135"/>
    </source>
</evidence>
<evidence type="ECO:0000256" key="3">
    <source>
        <dbReference type="ARBA" id="ARBA00022801"/>
    </source>
</evidence>
<keyword evidence="3 4" id="KW-0378">Hydrolase</keyword>